<evidence type="ECO:0000256" key="1">
    <source>
        <dbReference type="SAM" id="MobiDB-lite"/>
    </source>
</evidence>
<evidence type="ECO:0000313" key="3">
    <source>
        <dbReference type="Proteomes" id="UP000008493"/>
    </source>
</evidence>
<evidence type="ECO:0000313" key="2">
    <source>
        <dbReference type="EMBL" id="EKM75097.1"/>
    </source>
</evidence>
<dbReference type="EMBL" id="JH971419">
    <property type="protein sequence ID" value="EKM75097.1"/>
    <property type="molecule type" value="Genomic_DNA"/>
</dbReference>
<dbReference type="AlphaFoldDB" id="K5WX20"/>
<keyword evidence="3" id="KW-1185">Reference proteome</keyword>
<reference evidence="3" key="1">
    <citation type="journal article" date="2012" name="Proc. Natl. Acad. Sci. U.S.A.">
        <title>Genome sequence of the button mushroom Agaricus bisporus reveals mechanisms governing adaptation to a humic-rich ecological niche.</title>
        <authorList>
            <person name="Morin E."/>
            <person name="Kohler A."/>
            <person name="Baker A.R."/>
            <person name="Foulongne-Oriol M."/>
            <person name="Lombard V."/>
            <person name="Nagy L.G."/>
            <person name="Ohm R.A."/>
            <person name="Patyshakuliyeva A."/>
            <person name="Brun A."/>
            <person name="Aerts A.L."/>
            <person name="Bailey A.M."/>
            <person name="Billette C."/>
            <person name="Coutinho P.M."/>
            <person name="Deakin G."/>
            <person name="Doddapaneni H."/>
            <person name="Floudas D."/>
            <person name="Grimwood J."/>
            <person name="Hilden K."/>
            <person name="Kuees U."/>
            <person name="LaButti K.M."/>
            <person name="Lapidus A."/>
            <person name="Lindquist E.A."/>
            <person name="Lucas S.M."/>
            <person name="Murat C."/>
            <person name="Riley R.W."/>
            <person name="Salamov A.A."/>
            <person name="Schmutz J."/>
            <person name="Subramanian V."/>
            <person name="Woesten H.A.B."/>
            <person name="Xu J."/>
            <person name="Eastwood D.C."/>
            <person name="Foster G.D."/>
            <person name="Sonnenberg A.S."/>
            <person name="Cullen D."/>
            <person name="de Vries R.P."/>
            <person name="Lundell T."/>
            <person name="Hibbett D.S."/>
            <person name="Henrissat B."/>
            <person name="Burton K.S."/>
            <person name="Kerrigan R.W."/>
            <person name="Challen M.P."/>
            <person name="Grigoriev I.V."/>
            <person name="Martin F."/>
        </authorList>
    </citation>
    <scope>NUCLEOTIDE SEQUENCE [LARGE SCALE GENOMIC DNA]</scope>
    <source>
        <strain evidence="3">JB137-S8 / ATCC MYA-4627 / FGSC 10392</strain>
    </source>
</reference>
<gene>
    <name evidence="2" type="ORF">AGABI1DRAFT_88010</name>
</gene>
<feature type="compositionally biased region" description="Polar residues" evidence="1">
    <location>
        <begin position="204"/>
        <end position="213"/>
    </location>
</feature>
<proteinExistence type="predicted"/>
<dbReference type="RefSeq" id="XP_007334244.1">
    <property type="nucleotide sequence ID" value="XM_007334182.1"/>
</dbReference>
<sequence length="213" mass="22884">MAENSNVAVVPNGHNAETKVQNTSKTPSPKLKVEPISKWTNNTSPPLNSSDHALSATSPILEFPGSYPYSPISLEPGPTFEEIKDTAKQYIHAAGQYVPSHEDVSKLAHNAGHTVREYFPNGVYMGLGPNSIQEAVPTSPIEESETTPHSGEGFVLINRGKRTQGDSEPQLAPANKPAPAPPEFSGATRTKLLIQESKHDKNSSHSVQNDQAS</sequence>
<protein>
    <submittedName>
        <fullName evidence="2">Uncharacterized protein</fullName>
    </submittedName>
</protein>
<feature type="compositionally biased region" description="Polar residues" evidence="1">
    <location>
        <begin position="18"/>
        <end position="27"/>
    </location>
</feature>
<feature type="non-terminal residue" evidence="2">
    <location>
        <position position="1"/>
    </location>
</feature>
<dbReference type="InParanoid" id="K5WX20"/>
<dbReference type="HOGENOM" id="CLU_1297081_0_0_1"/>
<dbReference type="GeneID" id="18832257"/>
<organism evidence="2 3">
    <name type="scientific">Agaricus bisporus var. burnettii (strain JB137-S8 / ATCC MYA-4627 / FGSC 10392)</name>
    <name type="common">White button mushroom</name>
    <dbReference type="NCBI Taxonomy" id="597362"/>
    <lineage>
        <taxon>Eukaryota</taxon>
        <taxon>Fungi</taxon>
        <taxon>Dikarya</taxon>
        <taxon>Basidiomycota</taxon>
        <taxon>Agaricomycotina</taxon>
        <taxon>Agaricomycetes</taxon>
        <taxon>Agaricomycetidae</taxon>
        <taxon>Agaricales</taxon>
        <taxon>Agaricineae</taxon>
        <taxon>Agaricaceae</taxon>
        <taxon>Agaricus</taxon>
    </lineage>
</organism>
<name>K5WX20_AGABU</name>
<feature type="region of interest" description="Disordered" evidence="1">
    <location>
        <begin position="1"/>
        <end position="51"/>
    </location>
</feature>
<dbReference type="OrthoDB" id="3065427at2759"/>
<feature type="compositionally biased region" description="Polar residues" evidence="1">
    <location>
        <begin position="38"/>
        <end position="51"/>
    </location>
</feature>
<accession>K5WX20</accession>
<dbReference type="KEGG" id="abp:AGABI1DRAFT88010"/>
<feature type="region of interest" description="Disordered" evidence="1">
    <location>
        <begin position="159"/>
        <end position="213"/>
    </location>
</feature>
<dbReference type="Proteomes" id="UP000008493">
    <property type="component" value="Unassembled WGS sequence"/>
</dbReference>